<accession>A0A1U7HPN7</accession>
<organism evidence="3 4">
    <name type="scientific">Hydrococcus rivularis NIES-593</name>
    <dbReference type="NCBI Taxonomy" id="1921803"/>
    <lineage>
        <taxon>Bacteria</taxon>
        <taxon>Bacillati</taxon>
        <taxon>Cyanobacteriota</taxon>
        <taxon>Cyanophyceae</taxon>
        <taxon>Pleurocapsales</taxon>
        <taxon>Hydrococcaceae</taxon>
        <taxon>Hydrococcus</taxon>
    </lineage>
</organism>
<evidence type="ECO:0000313" key="4">
    <source>
        <dbReference type="Proteomes" id="UP000186868"/>
    </source>
</evidence>
<keyword evidence="4" id="KW-1185">Reference proteome</keyword>
<dbReference type="Proteomes" id="UP000186868">
    <property type="component" value="Unassembled WGS sequence"/>
</dbReference>
<gene>
    <name evidence="3" type="ORF">NIES593_04090</name>
</gene>
<dbReference type="AlphaFoldDB" id="A0A1U7HPN7"/>
<dbReference type="STRING" id="1921803.NIES593_04090"/>
<dbReference type="EMBL" id="MRCB01000003">
    <property type="protein sequence ID" value="OKH25531.1"/>
    <property type="molecule type" value="Genomic_DNA"/>
</dbReference>
<dbReference type="OrthoDB" id="503367at2"/>
<feature type="transmembrane region" description="Helical" evidence="2">
    <location>
        <begin position="37"/>
        <end position="62"/>
    </location>
</feature>
<proteinExistence type="predicted"/>
<dbReference type="RefSeq" id="WP_073598376.1">
    <property type="nucleotide sequence ID" value="NZ_MRCB01000003.1"/>
</dbReference>
<evidence type="ECO:0000256" key="1">
    <source>
        <dbReference type="SAM" id="MobiDB-lite"/>
    </source>
</evidence>
<name>A0A1U7HPN7_9CYAN</name>
<comment type="caution">
    <text evidence="3">The sequence shown here is derived from an EMBL/GenBank/DDBJ whole genome shotgun (WGS) entry which is preliminary data.</text>
</comment>
<feature type="region of interest" description="Disordered" evidence="1">
    <location>
        <begin position="616"/>
        <end position="644"/>
    </location>
</feature>
<evidence type="ECO:0000313" key="3">
    <source>
        <dbReference type="EMBL" id="OKH25531.1"/>
    </source>
</evidence>
<keyword evidence="2" id="KW-0812">Transmembrane</keyword>
<reference evidence="3 4" key="1">
    <citation type="submission" date="2016-11" db="EMBL/GenBank/DDBJ databases">
        <title>Draft Genome Sequences of Nine Cyanobacterial Strains from Diverse Habitats.</title>
        <authorList>
            <person name="Zhu T."/>
            <person name="Hou S."/>
            <person name="Lu X."/>
            <person name="Hess W.R."/>
        </authorList>
    </citation>
    <scope>NUCLEOTIDE SEQUENCE [LARGE SCALE GENOMIC DNA]</scope>
    <source>
        <strain evidence="3 4">NIES-593</strain>
    </source>
</reference>
<protein>
    <submittedName>
        <fullName evidence="3">Chromosome segregation ATPase</fullName>
    </submittedName>
</protein>
<evidence type="ECO:0000256" key="2">
    <source>
        <dbReference type="SAM" id="Phobius"/>
    </source>
</evidence>
<keyword evidence="2" id="KW-0472">Membrane</keyword>
<sequence>MRTDREQLAPTEIRHASDRLNPANPVRKLFQNTFGKLSWQVWAILLVLASGGIGFAATSWLLQLPKTPNCPRIFWPVASASMRLYCAQLEAEKGTVDGLLAAINLVEALSKDHPLRSEIDSNVEQWAKEILNIAEKEFNEGSLVAAIETARRIPNNVQAYNLVEERIESWQSTWSEGEKIFAAAQERLRESEWNMAFREAIKLLYLENQYWATTKYGELTQEIQRAQEESRQLDGAYVALRRGGIDNWLKAVEDAEKIGSNSYAYQEARELIAKAKEKIVGHIEGLIDKRDWQTLLDVTDRLPASLGLKEEANDWQTIASAGADAQIGTAESLESAIVIAQQIEPNRPLYQVAQDLIGRWTLEIEDVAVLEKAKNLAQLGTIENLNAAIAQAELIPRDNPRYREAREEIGRWVSQVQTIEDQPILDRAEELAMSGTVPALQAAIAQASLIGQNRALYNKAQERIGQWRSIIEEQEDRPFLDQANALASSKDYGAAIEAARKIGRGRALYREARANIRDWEQEIQAQKDYQEAIIVAEARTPEALVAALNILRRIPSSTDVGGESAQALNRWSYQLLSMAENLANSASIEEAIRLARRIPSESSAYESARAQIQTWRQMLNPAPNPTPSSPLLETNFPNPRAGSR</sequence>
<keyword evidence="2" id="KW-1133">Transmembrane helix</keyword>